<dbReference type="PANTHER" id="PTHR33525:SF4">
    <property type="entry name" value="CYCLIC DI-GMP PHOSPHODIESTERASE CDGJ"/>
    <property type="match status" value="1"/>
</dbReference>
<name>A0A317N0L4_9GAMM</name>
<evidence type="ECO:0000313" key="3">
    <source>
        <dbReference type="Proteomes" id="UP000246569"/>
    </source>
</evidence>
<dbReference type="PANTHER" id="PTHR33525">
    <property type="match status" value="1"/>
</dbReference>
<dbReference type="InterPro" id="IPR013976">
    <property type="entry name" value="HDOD"/>
</dbReference>
<protein>
    <submittedName>
        <fullName evidence="2">EAL and modified HD-GYP domain-containing signal transduction protein</fullName>
    </submittedName>
</protein>
<dbReference type="InterPro" id="IPR035919">
    <property type="entry name" value="EAL_sf"/>
</dbReference>
<feature type="domain" description="HDOD" evidence="1">
    <location>
        <begin position="201"/>
        <end position="385"/>
    </location>
</feature>
<dbReference type="InterPro" id="IPR014408">
    <property type="entry name" value="dGMP_Pdiesterase_EAL/HD-GYP"/>
</dbReference>
<dbReference type="Pfam" id="PF08668">
    <property type="entry name" value="HDOD"/>
    <property type="match status" value="1"/>
</dbReference>
<dbReference type="AlphaFoldDB" id="A0A317N0L4"/>
<dbReference type="Proteomes" id="UP000246569">
    <property type="component" value="Unassembled WGS sequence"/>
</dbReference>
<evidence type="ECO:0000259" key="1">
    <source>
        <dbReference type="PROSITE" id="PS51833"/>
    </source>
</evidence>
<dbReference type="SUPFAM" id="SSF141868">
    <property type="entry name" value="EAL domain-like"/>
    <property type="match status" value="1"/>
</dbReference>
<dbReference type="InterPro" id="IPR052340">
    <property type="entry name" value="RNase_Y/CdgJ"/>
</dbReference>
<reference evidence="2 3" key="1">
    <citation type="submission" date="2018-05" db="EMBL/GenBank/DDBJ databases">
        <title>Genomic Encyclopedia of Type Strains, Phase IV (KMG-IV): sequencing the most valuable type-strain genomes for metagenomic binning, comparative biology and taxonomic classification.</title>
        <authorList>
            <person name="Goeker M."/>
        </authorList>
    </citation>
    <scope>NUCLEOTIDE SEQUENCE [LARGE SCALE GENOMIC DNA]</scope>
    <source>
        <strain evidence="2 3">DSM 23606</strain>
    </source>
</reference>
<dbReference type="Gene3D" id="3.20.20.450">
    <property type="entry name" value="EAL domain"/>
    <property type="match status" value="1"/>
</dbReference>
<dbReference type="EMBL" id="QGTJ01000001">
    <property type="protein sequence ID" value="PWV65690.1"/>
    <property type="molecule type" value="Genomic_DNA"/>
</dbReference>
<comment type="caution">
    <text evidence="2">The sequence shown here is derived from an EMBL/GenBank/DDBJ whole genome shotgun (WGS) entry which is preliminary data.</text>
</comment>
<accession>A0A317N0L4</accession>
<dbReference type="Gene3D" id="1.10.3210.10">
    <property type="entry name" value="Hypothetical protein af1432"/>
    <property type="match status" value="1"/>
</dbReference>
<dbReference type="SUPFAM" id="SSF109604">
    <property type="entry name" value="HD-domain/PDEase-like"/>
    <property type="match status" value="1"/>
</dbReference>
<proteinExistence type="predicted"/>
<gene>
    <name evidence="2" type="ORF">C7443_101175</name>
</gene>
<sequence length="403" mass="43596">MSHLIARSPIHDARRRVLAYDLLYCPAPEVAGNADTETADLGVVMSAILVVGVERLAGSHFVFIPVTTALLDLPELRLLPADQVVLTLPCDASLDDSVLPAQLDGLRQAGYRIALGGYRGAAPGLDALLPQLDYLRIDVAAIAVETLDEVVRGLRARGFCGQLLGEGVETIQQYIAAFAAGCAALQGPHLHRPQPVPGSALGTASTAAMQLLSALNRPNVSMRQVRERVSHDVTLTYKLLRYVSSSYFGLGEVRSVDHAMVYLGLERLRLWAMLIAMSNTGEHSHDLIECGLVRAFMCREIQRTKDEGDPDTAMIVGLLSVLDLLLDLPIERAIAELQLAPMIVEALTRHGGLYGRTLAWVLAYEHGDWEGVRDSGMDEQVCQAYFDALCLAADAIARLRAGG</sequence>
<organism evidence="2 3">
    <name type="scientific">Plasticicumulans acidivorans</name>
    <dbReference type="NCBI Taxonomy" id="886464"/>
    <lineage>
        <taxon>Bacteria</taxon>
        <taxon>Pseudomonadati</taxon>
        <taxon>Pseudomonadota</taxon>
        <taxon>Gammaproteobacteria</taxon>
        <taxon>Candidatus Competibacteraceae</taxon>
        <taxon>Plasticicumulans</taxon>
    </lineage>
</organism>
<dbReference type="RefSeq" id="WP_110016687.1">
    <property type="nucleotide sequence ID" value="NZ_QGTJ01000001.1"/>
</dbReference>
<dbReference type="OrthoDB" id="9804751at2"/>
<dbReference type="PIRSF" id="PIRSF003180">
    <property type="entry name" value="DiGMPpdiest_YuxH"/>
    <property type="match status" value="1"/>
</dbReference>
<evidence type="ECO:0000313" key="2">
    <source>
        <dbReference type="EMBL" id="PWV65690.1"/>
    </source>
</evidence>
<dbReference type="PROSITE" id="PS51833">
    <property type="entry name" value="HDOD"/>
    <property type="match status" value="1"/>
</dbReference>
<keyword evidence="3" id="KW-1185">Reference proteome</keyword>